<proteinExistence type="predicted"/>
<accession>A0A1M6GRY3</accession>
<dbReference type="STRING" id="1121298.SAMN05444401_2217"/>
<dbReference type="EMBL" id="FQZO01000003">
    <property type="protein sequence ID" value="SHJ12616.1"/>
    <property type="molecule type" value="Genomic_DNA"/>
</dbReference>
<evidence type="ECO:0000313" key="1">
    <source>
        <dbReference type="EMBL" id="SHJ12616.1"/>
    </source>
</evidence>
<evidence type="ECO:0000313" key="2">
    <source>
        <dbReference type="Proteomes" id="UP000184080"/>
    </source>
</evidence>
<name>A0A1M6GRY3_9CLOT</name>
<dbReference type="OrthoDB" id="1955180at2"/>
<dbReference type="Proteomes" id="UP000184080">
    <property type="component" value="Unassembled WGS sequence"/>
</dbReference>
<protein>
    <recommendedName>
        <fullName evidence="3">SipW-cognate class signal peptide</fullName>
    </recommendedName>
</protein>
<evidence type="ECO:0008006" key="3">
    <source>
        <dbReference type="Google" id="ProtNLM"/>
    </source>
</evidence>
<gene>
    <name evidence="1" type="ORF">SAMN05444401_2217</name>
</gene>
<dbReference type="RefSeq" id="WP_073006474.1">
    <property type="nucleotide sequence ID" value="NZ_FQZO01000003.1"/>
</dbReference>
<reference evidence="1 2" key="1">
    <citation type="submission" date="2016-11" db="EMBL/GenBank/DDBJ databases">
        <authorList>
            <person name="Jaros S."/>
            <person name="Januszkiewicz K."/>
            <person name="Wedrychowicz H."/>
        </authorList>
    </citation>
    <scope>NUCLEOTIDE SEQUENCE [LARGE SCALE GENOMIC DNA]</scope>
    <source>
        <strain evidence="1 2">DSM 21864</strain>
    </source>
</reference>
<dbReference type="AlphaFoldDB" id="A0A1M6GRY3"/>
<organism evidence="1 2">
    <name type="scientific">Clostridium amylolyticum</name>
    <dbReference type="NCBI Taxonomy" id="1121298"/>
    <lineage>
        <taxon>Bacteria</taxon>
        <taxon>Bacillati</taxon>
        <taxon>Bacillota</taxon>
        <taxon>Clostridia</taxon>
        <taxon>Eubacteriales</taxon>
        <taxon>Clostridiaceae</taxon>
        <taxon>Clostridium</taxon>
    </lineage>
</organism>
<keyword evidence="2" id="KW-1185">Reference proteome</keyword>
<sequence length="246" mass="27626">MKKSRIIASALLAGVIFIGAGYAAWIDNLNIKSAVKTGELNVEFVDTATLLNHKYPFGKELELGDKYVKSEVKMQDSKTVTVKLDNLYPGTGLLYAARFDNKGTIPAVIDRVEVKFTKDNQLLKDNLVVVGGFVQQSDKGKIKDGYIFPTLKDGLFRDKIYLKDLQYNLNKMLEGKRLEPGDYITLDIPEELKPEIVNVLDEEEIKGFNAAEDNCVIMGLPSKVGNNLKNQSAEFEIKLYFKQHNQ</sequence>